<dbReference type="Proteomes" id="UP000182660">
    <property type="component" value="Unassembled WGS sequence"/>
</dbReference>
<reference evidence="2 4" key="2">
    <citation type="submission" date="2016-11" db="EMBL/GenBank/DDBJ databases">
        <authorList>
            <person name="Jaros S."/>
            <person name="Januszkiewicz K."/>
            <person name="Wedrychowicz H."/>
        </authorList>
    </citation>
    <scope>NUCLEOTIDE SEQUENCE [LARGE SCALE GENOMIC DNA]</scope>
    <source>
        <strain evidence="2">NVI 5450</strain>
    </source>
</reference>
<evidence type="ECO:0000313" key="1">
    <source>
        <dbReference type="EMBL" id="SGY99483.1"/>
    </source>
</evidence>
<dbReference type="RefSeq" id="WP_075473262.1">
    <property type="nucleotide sequence ID" value="NZ_CAWQZC010000059.1"/>
</dbReference>
<dbReference type="OrthoDB" id="127805at2"/>
<evidence type="ECO:0000313" key="2">
    <source>
        <dbReference type="EMBL" id="SGZ14285.1"/>
    </source>
</evidence>
<evidence type="ECO:0000313" key="4">
    <source>
        <dbReference type="Proteomes" id="UP000183794"/>
    </source>
</evidence>
<name>A0A1L0AG11_9GAMM</name>
<protein>
    <submittedName>
        <fullName evidence="2">Uncharacterized protein</fullName>
    </submittedName>
</protein>
<dbReference type="Proteomes" id="UP000183794">
    <property type="component" value="Unassembled WGS sequence"/>
</dbReference>
<gene>
    <name evidence="1" type="ORF">MT2528_3855</name>
    <name evidence="2" type="ORF">NVI5450_4035</name>
</gene>
<proteinExistence type="predicted"/>
<dbReference type="GeneID" id="61297657"/>
<organism evidence="2 4">
    <name type="scientific">Moritella viscosa</name>
    <dbReference type="NCBI Taxonomy" id="80854"/>
    <lineage>
        <taxon>Bacteria</taxon>
        <taxon>Pseudomonadati</taxon>
        <taxon>Pseudomonadota</taxon>
        <taxon>Gammaproteobacteria</taxon>
        <taxon>Alteromonadales</taxon>
        <taxon>Moritellaceae</taxon>
        <taxon>Moritella</taxon>
    </lineage>
</organism>
<dbReference type="EMBL" id="FPLJ01000084">
    <property type="protein sequence ID" value="SGY99483.1"/>
    <property type="molecule type" value="Genomic_DNA"/>
</dbReference>
<dbReference type="AlphaFoldDB" id="A0A1L0AG11"/>
<accession>A0A1L0AG11</accession>
<keyword evidence="3" id="KW-1185">Reference proteome</keyword>
<reference evidence="1 3" key="1">
    <citation type="submission" date="2016-11" db="EMBL/GenBank/DDBJ databases">
        <authorList>
            <person name="Klemetsen T."/>
        </authorList>
    </citation>
    <scope>NUCLEOTIDE SEQUENCE [LARGE SCALE GENOMIC DNA]</scope>
    <source>
        <strain evidence="1">MT 2528</strain>
    </source>
</reference>
<dbReference type="EMBL" id="FPLD01000113">
    <property type="protein sequence ID" value="SGZ14285.1"/>
    <property type="molecule type" value="Genomic_DNA"/>
</dbReference>
<sequence length="125" mass="14112">MCVNSWSALKAHIQNKNAHLTAIKLGDEPLDSDLNTLHVRCGHDLQKLLTSAGFVGKFLPWIDPYCVGPLYLNEDKMSVTRAKYVVDNYLSVMTPNEAVCLLISHNLQELIEKWPVLLSDFNCKK</sequence>
<evidence type="ECO:0000313" key="3">
    <source>
        <dbReference type="Proteomes" id="UP000182660"/>
    </source>
</evidence>